<reference evidence="2 5" key="2">
    <citation type="journal article" date="2019" name="Nat. Commun.">
        <title>A new type of DNA phosphorothioation-based antiviral system in archaea.</title>
        <authorList>
            <person name="Xiong L."/>
            <person name="Liu S."/>
            <person name="Chen S."/>
            <person name="Xiao Y."/>
            <person name="Zhu B."/>
            <person name="Gao Y."/>
            <person name="Zhang Y."/>
            <person name="Chen B."/>
            <person name="Luo J."/>
            <person name="Deng Z."/>
            <person name="Chen X."/>
            <person name="Wang L."/>
            <person name="Chen S."/>
        </authorList>
    </citation>
    <scope>NUCLEOTIDE SEQUENCE [LARGE SCALE GENOMIC DNA]</scope>
    <source>
        <strain evidence="2 5">CGMCC 1.10331</strain>
    </source>
</reference>
<feature type="region of interest" description="Disordered" evidence="1">
    <location>
        <begin position="1"/>
        <end position="99"/>
    </location>
</feature>
<evidence type="ECO:0000313" key="3">
    <source>
        <dbReference type="EMBL" id="SEF56483.1"/>
    </source>
</evidence>
<evidence type="ECO:0000313" key="4">
    <source>
        <dbReference type="Proteomes" id="UP000236740"/>
    </source>
</evidence>
<accession>A0A1H5T0X9</accession>
<evidence type="ECO:0008006" key="6">
    <source>
        <dbReference type="Google" id="ProtNLM"/>
    </source>
</evidence>
<feature type="compositionally biased region" description="Acidic residues" evidence="1">
    <location>
        <begin position="38"/>
        <end position="58"/>
    </location>
</feature>
<dbReference type="Proteomes" id="UP000296733">
    <property type="component" value="Chromosome"/>
</dbReference>
<evidence type="ECO:0000256" key="1">
    <source>
        <dbReference type="SAM" id="MobiDB-lite"/>
    </source>
</evidence>
<evidence type="ECO:0000313" key="5">
    <source>
        <dbReference type="Proteomes" id="UP000296733"/>
    </source>
</evidence>
<organism evidence="3 4">
    <name type="scientific">Halobellus limi</name>
    <dbReference type="NCBI Taxonomy" id="699433"/>
    <lineage>
        <taxon>Archaea</taxon>
        <taxon>Methanobacteriati</taxon>
        <taxon>Methanobacteriota</taxon>
        <taxon>Stenosarchaea group</taxon>
        <taxon>Halobacteria</taxon>
        <taxon>Halobacteriales</taxon>
        <taxon>Haloferacaceae</taxon>
        <taxon>Halobellus</taxon>
    </lineage>
</organism>
<dbReference type="AlphaFoldDB" id="A0A1H5T0X9"/>
<sequence length="139" mass="14635">MSSKTDEDHSGIGFQKATQMLEVHSAAGDGLGSGTPESETDSQDGADDLEQDVDDDPGSDPGSEQGSQDIRDQNDPGSENPTMGRGPPEAETCPDCGSEDYYDATEVLRAGEHGPEATRALTEHDRVCADCQEVYSPDG</sequence>
<dbReference type="Proteomes" id="UP000236740">
    <property type="component" value="Unassembled WGS sequence"/>
</dbReference>
<proteinExistence type="predicted"/>
<dbReference type="EMBL" id="CP031311">
    <property type="protein sequence ID" value="QCC47436.1"/>
    <property type="molecule type" value="Genomic_DNA"/>
</dbReference>
<evidence type="ECO:0000313" key="2">
    <source>
        <dbReference type="EMBL" id="QCC47436.1"/>
    </source>
</evidence>
<protein>
    <recommendedName>
        <fullName evidence="6">Small CPxCG-related zinc finger protein</fullName>
    </recommendedName>
</protein>
<feature type="compositionally biased region" description="Basic and acidic residues" evidence="1">
    <location>
        <begin position="1"/>
        <end position="10"/>
    </location>
</feature>
<feature type="compositionally biased region" description="Low complexity" evidence="1">
    <location>
        <begin position="59"/>
        <end position="68"/>
    </location>
</feature>
<gene>
    <name evidence="2" type="ORF">DV707_07045</name>
    <name evidence="3" type="ORF">SAMN04488133_0139</name>
</gene>
<reference evidence="3 4" key="1">
    <citation type="submission" date="2016-10" db="EMBL/GenBank/DDBJ databases">
        <authorList>
            <person name="de Groot N.N."/>
        </authorList>
    </citation>
    <scope>NUCLEOTIDE SEQUENCE [LARGE SCALE GENOMIC DNA]</scope>
    <source>
        <strain evidence="3 4">CGMCC 1.10331</strain>
    </source>
</reference>
<name>A0A1H5T0X9_9EURY</name>
<dbReference type="EMBL" id="FNVN01000001">
    <property type="protein sequence ID" value="SEF56483.1"/>
    <property type="molecule type" value="Genomic_DNA"/>
</dbReference>
<keyword evidence="4" id="KW-1185">Reference proteome</keyword>
<dbReference type="KEGG" id="hlm:DV707_07045"/>